<name>A0A0K2AY97_STRA7</name>
<feature type="region of interest" description="Disordered" evidence="1">
    <location>
        <begin position="1"/>
        <end position="21"/>
    </location>
</feature>
<evidence type="ECO:0000313" key="2">
    <source>
        <dbReference type="EMBL" id="AKZ57802.1"/>
    </source>
</evidence>
<gene>
    <name evidence="2" type="ORF">SAM23877_4757</name>
</gene>
<dbReference type="AlphaFoldDB" id="A0A0K2AY97"/>
<proteinExistence type="predicted"/>
<organism evidence="2 3">
    <name type="scientific">Streptomyces ambofaciens (strain ATCC 23877 / 3486 / DSM 40053 / JCM 4204 / NBRC 12836 / NRRL B-2516)</name>
    <dbReference type="NCBI Taxonomy" id="278992"/>
    <lineage>
        <taxon>Bacteria</taxon>
        <taxon>Bacillati</taxon>
        <taxon>Actinomycetota</taxon>
        <taxon>Actinomycetes</taxon>
        <taxon>Kitasatosporales</taxon>
        <taxon>Streptomycetaceae</taxon>
        <taxon>Streptomyces</taxon>
    </lineage>
</organism>
<dbReference type="Proteomes" id="UP000061018">
    <property type="component" value="Chromosome"/>
</dbReference>
<evidence type="ECO:0000256" key="1">
    <source>
        <dbReference type="SAM" id="MobiDB-lite"/>
    </source>
</evidence>
<reference evidence="3" key="1">
    <citation type="journal article" date="2015" name="J. Biotechnol.">
        <title>Complete genome sequence of Streptomyces ambofaciens ATCC 23877, the spiramycin producer.</title>
        <authorList>
            <person name="Thibessard A."/>
            <person name="Haas D."/>
            <person name="Gerbaud C."/>
            <person name="Aigle B."/>
            <person name="Lautru S."/>
            <person name="Pernodet J.L."/>
            <person name="Leblond P."/>
        </authorList>
    </citation>
    <scope>NUCLEOTIDE SEQUENCE [LARGE SCALE GENOMIC DNA]</scope>
    <source>
        <strain evidence="3">ATCC 23877 / 3486 / DSM 40053 / JCM 4204 / NBRC 12836 / NRRL B-2516</strain>
    </source>
</reference>
<accession>A0A0K2AY97</accession>
<protein>
    <submittedName>
        <fullName evidence="2">Uncharacterized protein</fullName>
    </submittedName>
</protein>
<evidence type="ECO:0000313" key="3">
    <source>
        <dbReference type="Proteomes" id="UP000061018"/>
    </source>
</evidence>
<dbReference type="EMBL" id="CP012382">
    <property type="protein sequence ID" value="AKZ57802.1"/>
    <property type="molecule type" value="Genomic_DNA"/>
</dbReference>
<dbReference type="KEGG" id="samb:SAM23877_4757"/>
<sequence length="79" mass="8241">MGKLVTPGGNHRPGFRRLRGRAPARLPSHVSVRLRGNVACPTPGSDVERDEPVVALEVLTGNLGVSGIGNDGEACDDGR</sequence>